<feature type="non-terminal residue" evidence="2">
    <location>
        <position position="1"/>
    </location>
</feature>
<keyword evidence="3" id="KW-1185">Reference proteome</keyword>
<gene>
    <name evidence="2" type="ORF">V5O48_019209</name>
</gene>
<accession>A0ABR3EJ36</accession>
<protein>
    <submittedName>
        <fullName evidence="2">Uncharacterized protein</fullName>
    </submittedName>
</protein>
<evidence type="ECO:0000313" key="2">
    <source>
        <dbReference type="EMBL" id="KAL0562870.1"/>
    </source>
</evidence>
<sequence length="161" mass="18515">VRGTGDTRKELSWIWVHRGFKINVEDGADDSNNLLRAEWCRSRARVRRAQEEVLIVKEEMRRTLEYLSWAATRWEETKNDGEVSEGKKDRRDRVEKGIVEGRAAYATEQASIQLGLKVKFEGMWSSGSEAGIDDDEDDVEELVKKEEGSDDEDIDDEDGYD</sequence>
<feature type="compositionally biased region" description="Acidic residues" evidence="1">
    <location>
        <begin position="131"/>
        <end position="140"/>
    </location>
</feature>
<feature type="compositionally biased region" description="Acidic residues" evidence="1">
    <location>
        <begin position="148"/>
        <end position="161"/>
    </location>
</feature>
<name>A0ABR3EJ36_9AGAR</name>
<proteinExistence type="predicted"/>
<dbReference type="Proteomes" id="UP001465976">
    <property type="component" value="Unassembled WGS sequence"/>
</dbReference>
<feature type="region of interest" description="Disordered" evidence="1">
    <location>
        <begin position="127"/>
        <end position="161"/>
    </location>
</feature>
<reference evidence="2 3" key="1">
    <citation type="submission" date="2024-02" db="EMBL/GenBank/DDBJ databases">
        <title>A draft genome for the cacao thread blight pathogen Marasmius crinis-equi.</title>
        <authorList>
            <person name="Cohen S.P."/>
            <person name="Baruah I.K."/>
            <person name="Amoako-Attah I."/>
            <person name="Bukari Y."/>
            <person name="Meinhardt L.W."/>
            <person name="Bailey B.A."/>
        </authorList>
    </citation>
    <scope>NUCLEOTIDE SEQUENCE [LARGE SCALE GENOMIC DNA]</scope>
    <source>
        <strain evidence="2 3">GH-76</strain>
    </source>
</reference>
<dbReference type="EMBL" id="JBAHYK010004343">
    <property type="protein sequence ID" value="KAL0562870.1"/>
    <property type="molecule type" value="Genomic_DNA"/>
</dbReference>
<organism evidence="2 3">
    <name type="scientific">Marasmius crinis-equi</name>
    <dbReference type="NCBI Taxonomy" id="585013"/>
    <lineage>
        <taxon>Eukaryota</taxon>
        <taxon>Fungi</taxon>
        <taxon>Dikarya</taxon>
        <taxon>Basidiomycota</taxon>
        <taxon>Agaricomycotina</taxon>
        <taxon>Agaricomycetes</taxon>
        <taxon>Agaricomycetidae</taxon>
        <taxon>Agaricales</taxon>
        <taxon>Marasmiineae</taxon>
        <taxon>Marasmiaceae</taxon>
        <taxon>Marasmius</taxon>
    </lineage>
</organism>
<evidence type="ECO:0000256" key="1">
    <source>
        <dbReference type="SAM" id="MobiDB-lite"/>
    </source>
</evidence>
<comment type="caution">
    <text evidence="2">The sequence shown here is derived from an EMBL/GenBank/DDBJ whole genome shotgun (WGS) entry which is preliminary data.</text>
</comment>
<evidence type="ECO:0000313" key="3">
    <source>
        <dbReference type="Proteomes" id="UP001465976"/>
    </source>
</evidence>